<keyword evidence="4" id="KW-1185">Reference proteome</keyword>
<evidence type="ECO:0000313" key="3">
    <source>
        <dbReference type="EMBL" id="EGG15609.1"/>
    </source>
</evidence>
<reference evidence="4" key="1">
    <citation type="journal article" date="2011" name="Genome Res.">
        <title>Phylogeny-wide analysis of social amoeba genomes highlights ancient origins for complex intercellular communication.</title>
        <authorList>
            <person name="Heidel A.J."/>
            <person name="Lawal H.M."/>
            <person name="Felder M."/>
            <person name="Schilde C."/>
            <person name="Helps N.R."/>
            <person name="Tunggal B."/>
            <person name="Rivero F."/>
            <person name="John U."/>
            <person name="Schleicher M."/>
            <person name="Eichinger L."/>
            <person name="Platzer M."/>
            <person name="Noegel A.A."/>
            <person name="Schaap P."/>
            <person name="Gloeckner G."/>
        </authorList>
    </citation>
    <scope>NUCLEOTIDE SEQUENCE [LARGE SCALE GENOMIC DNA]</scope>
    <source>
        <strain evidence="4">SH3</strain>
    </source>
</reference>
<gene>
    <name evidence="3" type="ORF">DFA_10451</name>
</gene>
<feature type="transmembrane region" description="Helical" evidence="2">
    <location>
        <begin position="260"/>
        <end position="281"/>
    </location>
</feature>
<evidence type="ECO:0008006" key="5">
    <source>
        <dbReference type="Google" id="ProtNLM"/>
    </source>
</evidence>
<feature type="compositionally biased region" description="Basic and acidic residues" evidence="1">
    <location>
        <begin position="305"/>
        <end position="318"/>
    </location>
</feature>
<organism evidence="3 4">
    <name type="scientific">Cavenderia fasciculata</name>
    <name type="common">Slime mold</name>
    <name type="synonym">Dictyostelium fasciculatum</name>
    <dbReference type="NCBI Taxonomy" id="261658"/>
    <lineage>
        <taxon>Eukaryota</taxon>
        <taxon>Amoebozoa</taxon>
        <taxon>Evosea</taxon>
        <taxon>Eumycetozoa</taxon>
        <taxon>Dictyostelia</taxon>
        <taxon>Acytosteliales</taxon>
        <taxon>Cavenderiaceae</taxon>
        <taxon>Cavenderia</taxon>
    </lineage>
</organism>
<feature type="transmembrane region" description="Helical" evidence="2">
    <location>
        <begin position="153"/>
        <end position="172"/>
    </location>
</feature>
<proteinExistence type="predicted"/>
<keyword evidence="2" id="KW-0812">Transmembrane</keyword>
<evidence type="ECO:0000313" key="4">
    <source>
        <dbReference type="Proteomes" id="UP000007797"/>
    </source>
</evidence>
<feature type="transmembrane region" description="Helical" evidence="2">
    <location>
        <begin position="21"/>
        <end position="41"/>
    </location>
</feature>
<keyword evidence="2" id="KW-1133">Transmembrane helix</keyword>
<dbReference type="GeneID" id="14867144"/>
<protein>
    <recommendedName>
        <fullName evidence="5">Transmembrane protein</fullName>
    </recommendedName>
</protein>
<keyword evidence="2" id="KW-0472">Membrane</keyword>
<dbReference type="KEGG" id="dfa:DFA_10451"/>
<feature type="region of interest" description="Disordered" evidence="1">
    <location>
        <begin position="305"/>
        <end position="335"/>
    </location>
</feature>
<dbReference type="RefSeq" id="XP_004354351.1">
    <property type="nucleotide sequence ID" value="XM_004354299.1"/>
</dbReference>
<sequence length="351" mass="40453">MKEGISSSPSPLDKFTRKISIGLLVVILIEWAGLLICHNFTNQHLSIWQTFGQNIQSNDKNVFVPPLPIRSPHLYDEMISIGMTQNNQSSTTPIINQDIWYYQTYQFFPYSFSSKYIFSTIEYQQKYSDAIEYKTDYIGPDMPRFNALRISSYVGWVLATFFIALYTLVLFYDIRQRKLGVEGKIYKTKITLVLVLIPVILFTILVLCTTVGTISALRGDLSHHPICKRNGKYHNFCRSLCGENNDYKGFLSISWNFSNFAIFHILLLLVHIVYFLIHCLVMRAYKRRDGGLIIPNLSPFSKADELEKQEKEKIEKESNNQNNQNNNNNNNNNNVECSIEIDDQHVGDGAN</sequence>
<accession>F4QA90</accession>
<dbReference type="Proteomes" id="UP000007797">
    <property type="component" value="Unassembled WGS sequence"/>
</dbReference>
<evidence type="ECO:0000256" key="1">
    <source>
        <dbReference type="SAM" id="MobiDB-lite"/>
    </source>
</evidence>
<evidence type="ECO:0000256" key="2">
    <source>
        <dbReference type="SAM" id="Phobius"/>
    </source>
</evidence>
<name>F4QA90_CACFS</name>
<feature type="transmembrane region" description="Helical" evidence="2">
    <location>
        <begin position="192"/>
        <end position="214"/>
    </location>
</feature>
<dbReference type="EMBL" id="GL883026">
    <property type="protein sequence ID" value="EGG15609.1"/>
    <property type="molecule type" value="Genomic_DNA"/>
</dbReference>
<dbReference type="AlphaFoldDB" id="F4QA90"/>
<feature type="compositionally biased region" description="Low complexity" evidence="1">
    <location>
        <begin position="319"/>
        <end position="334"/>
    </location>
</feature>